<evidence type="ECO:0008006" key="6">
    <source>
        <dbReference type="Google" id="ProtNLM"/>
    </source>
</evidence>
<comment type="caution">
    <text evidence="4">The sequence shown here is derived from an EMBL/GenBank/DDBJ whole genome shotgun (WGS) entry which is preliminary data.</text>
</comment>
<dbReference type="PROSITE" id="PS50005">
    <property type="entry name" value="TPR"/>
    <property type="match status" value="1"/>
</dbReference>
<dbReference type="GeneID" id="40316277"/>
<dbReference type="InterPro" id="IPR028061">
    <property type="entry name" value="Fis1_TPR_C"/>
</dbReference>
<dbReference type="InterPro" id="IPR019734">
    <property type="entry name" value="TPR_rpt"/>
</dbReference>
<name>A0A3R7PDV2_9TRYP</name>
<dbReference type="GO" id="GO:0016559">
    <property type="term" value="P:peroxisome fission"/>
    <property type="evidence" value="ECO:0007669"/>
    <property type="project" value="TreeGrafter"/>
</dbReference>
<evidence type="ECO:0000313" key="4">
    <source>
        <dbReference type="EMBL" id="RNF23962.1"/>
    </source>
</evidence>
<dbReference type="OrthoDB" id="421154at2759"/>
<dbReference type="GO" id="GO:0005741">
    <property type="term" value="C:mitochondrial outer membrane"/>
    <property type="evidence" value="ECO:0007669"/>
    <property type="project" value="TreeGrafter"/>
</dbReference>
<evidence type="ECO:0000313" key="5">
    <source>
        <dbReference type="Proteomes" id="UP000284403"/>
    </source>
</evidence>
<reference evidence="4 5" key="1">
    <citation type="journal article" date="2018" name="BMC Genomics">
        <title>Genomic comparison of Trypanosoma conorhini and Trypanosoma rangeli to Trypanosoma cruzi strains of high and low virulence.</title>
        <authorList>
            <person name="Bradwell K.R."/>
            <person name="Koparde V.N."/>
            <person name="Matveyev A.V."/>
            <person name="Serrano M.G."/>
            <person name="Alves J.M."/>
            <person name="Parikh H."/>
            <person name="Huang B."/>
            <person name="Lee V."/>
            <person name="Espinosa-Alvarez O."/>
            <person name="Ortiz P.A."/>
            <person name="Costa-Martins A.G."/>
            <person name="Teixeira M.M."/>
            <person name="Buck G.A."/>
        </authorList>
    </citation>
    <scope>NUCLEOTIDE SEQUENCE [LARGE SCALE GENOMIC DNA]</scope>
    <source>
        <strain evidence="4 5">025E</strain>
    </source>
</reference>
<feature type="transmembrane region" description="Helical" evidence="3">
    <location>
        <begin position="215"/>
        <end position="239"/>
    </location>
</feature>
<dbReference type="RefSeq" id="XP_029230310.1">
    <property type="nucleotide sequence ID" value="XM_029369590.1"/>
</dbReference>
<keyword evidence="3" id="KW-0472">Membrane</keyword>
<dbReference type="EMBL" id="MKKU01000108">
    <property type="protein sequence ID" value="RNF23962.1"/>
    <property type="molecule type" value="Genomic_DNA"/>
</dbReference>
<gene>
    <name evidence="4" type="ORF">Tco025E_02666</name>
</gene>
<dbReference type="AlphaFoldDB" id="A0A3R7PDV2"/>
<keyword evidence="1" id="KW-0802">TPR repeat</keyword>
<dbReference type="Gene3D" id="1.25.40.10">
    <property type="entry name" value="Tetratricopeptide repeat domain"/>
    <property type="match status" value="1"/>
</dbReference>
<dbReference type="GO" id="GO:0005778">
    <property type="term" value="C:peroxisomal membrane"/>
    <property type="evidence" value="ECO:0007669"/>
    <property type="project" value="TreeGrafter"/>
</dbReference>
<keyword evidence="3" id="KW-0812">Transmembrane</keyword>
<evidence type="ECO:0000256" key="2">
    <source>
        <dbReference type="SAM" id="MobiDB-lite"/>
    </source>
</evidence>
<dbReference type="PANTHER" id="PTHR13247:SF0">
    <property type="entry name" value="MITOCHONDRIAL FISSION 1 PROTEIN"/>
    <property type="match status" value="1"/>
</dbReference>
<dbReference type="InterPro" id="IPR016543">
    <property type="entry name" value="Fis1"/>
</dbReference>
<organism evidence="4 5">
    <name type="scientific">Trypanosoma conorhini</name>
    <dbReference type="NCBI Taxonomy" id="83891"/>
    <lineage>
        <taxon>Eukaryota</taxon>
        <taxon>Discoba</taxon>
        <taxon>Euglenozoa</taxon>
        <taxon>Kinetoplastea</taxon>
        <taxon>Metakinetoplastina</taxon>
        <taxon>Trypanosomatida</taxon>
        <taxon>Trypanosomatidae</taxon>
        <taxon>Trypanosoma</taxon>
    </lineage>
</organism>
<dbReference type="Proteomes" id="UP000284403">
    <property type="component" value="Unassembled WGS sequence"/>
</dbReference>
<accession>A0A3R7PDV2</accession>
<evidence type="ECO:0000256" key="1">
    <source>
        <dbReference type="PROSITE-ProRule" id="PRU00339"/>
    </source>
</evidence>
<dbReference type="PANTHER" id="PTHR13247">
    <property type="entry name" value="TETRATRICOPEPTIDE REPEAT PROTEIN 11 TPR REPEAT PROTEIN 11"/>
    <property type="match status" value="1"/>
</dbReference>
<dbReference type="Pfam" id="PF14853">
    <property type="entry name" value="Fis1_TPR_C"/>
    <property type="match status" value="1"/>
</dbReference>
<dbReference type="GO" id="GO:0000422">
    <property type="term" value="P:autophagy of mitochondrion"/>
    <property type="evidence" value="ECO:0007669"/>
    <property type="project" value="TreeGrafter"/>
</dbReference>
<dbReference type="InterPro" id="IPR011990">
    <property type="entry name" value="TPR-like_helical_dom_sf"/>
</dbReference>
<feature type="compositionally biased region" description="Basic and acidic residues" evidence="2">
    <location>
        <begin position="147"/>
        <end position="158"/>
    </location>
</feature>
<dbReference type="SUPFAM" id="SSF48452">
    <property type="entry name" value="TPR-like"/>
    <property type="match status" value="1"/>
</dbReference>
<feature type="region of interest" description="Disordered" evidence="2">
    <location>
        <begin position="119"/>
        <end position="158"/>
    </location>
</feature>
<dbReference type="GO" id="GO:0000266">
    <property type="term" value="P:mitochondrial fission"/>
    <property type="evidence" value="ECO:0007669"/>
    <property type="project" value="InterPro"/>
</dbReference>
<proteinExistence type="predicted"/>
<protein>
    <recommendedName>
        <fullName evidence="6">Mitochondrial fission 1 protein</fullName>
    </recommendedName>
</protein>
<feature type="repeat" description="TPR" evidence="1">
    <location>
        <begin position="166"/>
        <end position="199"/>
    </location>
</feature>
<keyword evidence="5" id="KW-1185">Reference proteome</keyword>
<keyword evidence="3" id="KW-1133">Transmembrane helix</keyword>
<evidence type="ECO:0000256" key="3">
    <source>
        <dbReference type="SAM" id="Phobius"/>
    </source>
</evidence>
<sequence>MRVASNAIKELIHNDPSVKRILFPSSQELVGLDETLERVRAKYECNVADSEAALEYACLLVMHSRASYIEEGVRLMESLLYVSWKERLENLKGAAVDETSLLTAGQVSAPTGVARGRVLHGASAPPEGSGCDGEEEEEEELKAGVGEQEKEREAEKQKADPTGDLLIQYYYLTIGWIKLRNYDKALTCVNRMLKIQPDHRQALALKQYIDTEVTMTLTATGLAGVGVVAAVAALIGVFLRKS</sequence>